<organism evidence="2 3">
    <name type="scientific">Sphingomonas faeni</name>
    <dbReference type="NCBI Taxonomy" id="185950"/>
    <lineage>
        <taxon>Bacteria</taxon>
        <taxon>Pseudomonadati</taxon>
        <taxon>Pseudomonadota</taxon>
        <taxon>Alphaproteobacteria</taxon>
        <taxon>Sphingomonadales</taxon>
        <taxon>Sphingomonadaceae</taxon>
        <taxon>Sphingomonas</taxon>
    </lineage>
</organism>
<feature type="signal peptide" evidence="1">
    <location>
        <begin position="1"/>
        <end position="20"/>
    </location>
</feature>
<name>A0A2T5U0V2_9SPHN</name>
<reference evidence="2 3" key="1">
    <citation type="submission" date="2018-04" db="EMBL/GenBank/DDBJ databases">
        <title>Genomic Encyclopedia of Type Strains, Phase III (KMG-III): the genomes of soil and plant-associated and newly described type strains.</title>
        <authorList>
            <person name="Whitman W."/>
        </authorList>
    </citation>
    <scope>NUCLEOTIDE SEQUENCE [LARGE SCALE GENOMIC DNA]</scope>
    <source>
        <strain evidence="2 3">MA-olki</strain>
    </source>
</reference>
<evidence type="ECO:0000256" key="1">
    <source>
        <dbReference type="SAM" id="SignalP"/>
    </source>
</evidence>
<comment type="caution">
    <text evidence="2">The sequence shown here is derived from an EMBL/GenBank/DDBJ whole genome shotgun (WGS) entry which is preliminary data.</text>
</comment>
<evidence type="ECO:0000313" key="3">
    <source>
        <dbReference type="Proteomes" id="UP000244013"/>
    </source>
</evidence>
<dbReference type="GeneID" id="91007127"/>
<protein>
    <recommendedName>
        <fullName evidence="4">Secreted protein</fullName>
    </recommendedName>
</protein>
<keyword evidence="1" id="KW-0732">Signal</keyword>
<dbReference type="EMBL" id="QAYE01000008">
    <property type="protein sequence ID" value="PTW45134.1"/>
    <property type="molecule type" value="Genomic_DNA"/>
</dbReference>
<evidence type="ECO:0000313" key="2">
    <source>
        <dbReference type="EMBL" id="PTW45134.1"/>
    </source>
</evidence>
<gene>
    <name evidence="2" type="ORF">C8J25_108228</name>
</gene>
<dbReference type="AlphaFoldDB" id="A0A2T5U0V2"/>
<dbReference type="OrthoDB" id="7452412at2"/>
<proteinExistence type="predicted"/>
<evidence type="ECO:0008006" key="4">
    <source>
        <dbReference type="Google" id="ProtNLM"/>
    </source>
</evidence>
<dbReference type="Proteomes" id="UP000244013">
    <property type="component" value="Unassembled WGS sequence"/>
</dbReference>
<sequence length="87" mass="9383">MLKQVTFSLAFVLATAPAIAQQPATADKVADKTATKSHPKICKRSAPVGSMIETRRDCHTREEWNEMAQSARATGQDMVDRSAAGGH</sequence>
<feature type="chain" id="PRO_5015749829" description="Secreted protein" evidence="1">
    <location>
        <begin position="21"/>
        <end position="87"/>
    </location>
</feature>
<dbReference type="RefSeq" id="WP_107955302.1">
    <property type="nucleotide sequence ID" value="NZ_QAYE01000008.1"/>
</dbReference>
<accession>A0A2T5U0V2</accession>